<dbReference type="InterPro" id="IPR023753">
    <property type="entry name" value="FAD/NAD-binding_dom"/>
</dbReference>
<name>A0ABV3SGQ1_9HYPH</name>
<keyword evidence="5 10" id="KW-0560">Oxidoreductase</keyword>
<evidence type="ECO:0000256" key="10">
    <source>
        <dbReference type="RuleBase" id="RU003692"/>
    </source>
</evidence>
<keyword evidence="7" id="KW-1015">Disulfide bond</keyword>
<dbReference type="PANTHER" id="PTHR22912">
    <property type="entry name" value="DISULFIDE OXIDOREDUCTASE"/>
    <property type="match status" value="1"/>
</dbReference>
<proteinExistence type="inferred from homology"/>
<dbReference type="RefSeq" id="WP_367953800.1">
    <property type="nucleotide sequence ID" value="NZ_JBDPGJ010000002.1"/>
</dbReference>
<evidence type="ECO:0000313" key="14">
    <source>
        <dbReference type="Proteomes" id="UP001556692"/>
    </source>
</evidence>
<keyword evidence="3 10" id="KW-0285">Flavoprotein</keyword>
<dbReference type="PRINTS" id="PR00368">
    <property type="entry name" value="FADPNR"/>
</dbReference>
<dbReference type="GO" id="GO:0004148">
    <property type="term" value="F:dihydrolipoyl dehydrogenase (NADH) activity"/>
    <property type="evidence" value="ECO:0007669"/>
    <property type="project" value="UniProtKB-EC"/>
</dbReference>
<dbReference type="PRINTS" id="PR00411">
    <property type="entry name" value="PNDRDTASEI"/>
</dbReference>
<dbReference type="InterPro" id="IPR006258">
    <property type="entry name" value="Lipoamide_DH"/>
</dbReference>
<evidence type="ECO:0000259" key="12">
    <source>
        <dbReference type="Pfam" id="PF07992"/>
    </source>
</evidence>
<dbReference type="SUPFAM" id="SSF55424">
    <property type="entry name" value="FAD/NAD-linked reductases, dimerisation (C-terminal) domain"/>
    <property type="match status" value="1"/>
</dbReference>
<dbReference type="Proteomes" id="UP001556692">
    <property type="component" value="Unassembled WGS sequence"/>
</dbReference>
<evidence type="ECO:0000256" key="1">
    <source>
        <dbReference type="ARBA" id="ARBA00007532"/>
    </source>
</evidence>
<keyword evidence="14" id="KW-1185">Reference proteome</keyword>
<dbReference type="PROSITE" id="PS00076">
    <property type="entry name" value="PYRIDINE_REDOX_1"/>
    <property type="match status" value="1"/>
</dbReference>
<dbReference type="PANTHER" id="PTHR22912:SF151">
    <property type="entry name" value="DIHYDROLIPOYL DEHYDROGENASE, MITOCHONDRIAL"/>
    <property type="match status" value="1"/>
</dbReference>
<comment type="caution">
    <text evidence="13">The sequence shown here is derived from an EMBL/GenBank/DDBJ whole genome shotgun (WGS) entry which is preliminary data.</text>
</comment>
<protein>
    <recommendedName>
        <fullName evidence="2 10">Dihydrolipoyl dehydrogenase</fullName>
        <ecNumber evidence="2 10">1.8.1.4</ecNumber>
    </recommendedName>
</protein>
<feature type="domain" description="FAD/NAD(P)-binding" evidence="12">
    <location>
        <begin position="4"/>
        <end position="323"/>
    </location>
</feature>
<organism evidence="13 14">
    <name type="scientific">Aquibium pacificus</name>
    <dbReference type="NCBI Taxonomy" id="3153579"/>
    <lineage>
        <taxon>Bacteria</taxon>
        <taxon>Pseudomonadati</taxon>
        <taxon>Pseudomonadota</taxon>
        <taxon>Alphaproteobacteria</taxon>
        <taxon>Hyphomicrobiales</taxon>
        <taxon>Phyllobacteriaceae</taxon>
        <taxon>Aquibium</taxon>
    </lineage>
</organism>
<dbReference type="EC" id="1.8.1.4" evidence="2 10"/>
<dbReference type="InterPro" id="IPR001100">
    <property type="entry name" value="Pyr_nuc-diS_OxRdtase"/>
</dbReference>
<sequence length="475" mass="48668">MTGHLVVIGGGIGGYTAAIRGARHGLKVTLVEAGELGGTCLNVGCIPTKSLLHNSAMIHDLPRHLALAGQDRQDPSAPRALGRLAAERSAAVERLVRGVHTLVKRNAITLLNDRATFSGERSLRLASSGRELKADFVVIATGSVPVIPPIEGLAGPHALSSDEAISLTERPDRLAIVGGGVIGVEFAQIFANLETEVTILEVADRILAGEDGEAVDVLAKTLSAQNVTIRTGTRLRSVAAGDGVVELTIEDGTGRSTLTVDRILVAAGRRPNVDALGLAAAGIATKLGAIGVDDRMRTNVDGIYAVGDVTGGPLLAHRAAAQAECALADILGQEAPAFSALAMPRAVYTRPEIASVGLTEAEAGAMGEVKVGRFPFSANGKALVGGHAEGFVKIVADAGHDQILGITMVGPGVSNLLGEATLAVQMEMTLSALIHTVHAHPTLSEALAEAAHDARDGGAIHLPPARRAQAGVPAL</sequence>
<keyword evidence="6 10" id="KW-0520">NAD</keyword>
<evidence type="ECO:0000256" key="5">
    <source>
        <dbReference type="ARBA" id="ARBA00023002"/>
    </source>
</evidence>
<dbReference type="SUPFAM" id="SSF51905">
    <property type="entry name" value="FAD/NAD(P)-binding domain"/>
    <property type="match status" value="1"/>
</dbReference>
<dbReference type="InterPro" id="IPR036188">
    <property type="entry name" value="FAD/NAD-bd_sf"/>
</dbReference>
<keyword evidence="8 10" id="KW-0676">Redox-active center</keyword>
<dbReference type="NCBIfam" id="TIGR01350">
    <property type="entry name" value="lipoamide_DH"/>
    <property type="match status" value="1"/>
</dbReference>
<dbReference type="InterPro" id="IPR016156">
    <property type="entry name" value="FAD/NAD-linked_Rdtase_dimer_sf"/>
</dbReference>
<evidence type="ECO:0000313" key="13">
    <source>
        <dbReference type="EMBL" id="MEX0405927.1"/>
    </source>
</evidence>
<evidence type="ECO:0000256" key="6">
    <source>
        <dbReference type="ARBA" id="ARBA00023027"/>
    </source>
</evidence>
<comment type="catalytic activity">
    <reaction evidence="9 10">
        <text>N(6)-[(R)-dihydrolipoyl]-L-lysyl-[protein] + NAD(+) = N(6)-[(R)-lipoyl]-L-lysyl-[protein] + NADH + H(+)</text>
        <dbReference type="Rhea" id="RHEA:15045"/>
        <dbReference type="Rhea" id="RHEA-COMP:10474"/>
        <dbReference type="Rhea" id="RHEA-COMP:10475"/>
        <dbReference type="ChEBI" id="CHEBI:15378"/>
        <dbReference type="ChEBI" id="CHEBI:57540"/>
        <dbReference type="ChEBI" id="CHEBI:57945"/>
        <dbReference type="ChEBI" id="CHEBI:83099"/>
        <dbReference type="ChEBI" id="CHEBI:83100"/>
        <dbReference type="EC" id="1.8.1.4"/>
    </reaction>
</comment>
<gene>
    <name evidence="13" type="primary">lpdA</name>
    <name evidence="13" type="ORF">ABGN05_09665</name>
</gene>
<comment type="cofactor">
    <cofactor evidence="10">
        <name>FAD</name>
        <dbReference type="ChEBI" id="CHEBI:57692"/>
    </cofactor>
    <text evidence="10">Binds 1 FAD per subunit.</text>
</comment>
<dbReference type="EMBL" id="JBDPGJ010000002">
    <property type="protein sequence ID" value="MEX0405927.1"/>
    <property type="molecule type" value="Genomic_DNA"/>
</dbReference>
<dbReference type="Pfam" id="PF07992">
    <property type="entry name" value="Pyr_redox_2"/>
    <property type="match status" value="1"/>
</dbReference>
<dbReference type="Pfam" id="PF02852">
    <property type="entry name" value="Pyr_redox_dim"/>
    <property type="match status" value="1"/>
</dbReference>
<feature type="domain" description="Pyridine nucleotide-disulphide oxidoreductase dimerisation" evidence="11">
    <location>
        <begin position="343"/>
        <end position="451"/>
    </location>
</feature>
<dbReference type="Gene3D" id="3.30.390.30">
    <property type="match status" value="1"/>
</dbReference>
<comment type="miscellaneous">
    <text evidence="10">The active site is a redox-active disulfide bond.</text>
</comment>
<accession>A0ABV3SGQ1</accession>
<evidence type="ECO:0000256" key="9">
    <source>
        <dbReference type="ARBA" id="ARBA00049187"/>
    </source>
</evidence>
<comment type="similarity">
    <text evidence="1 10">Belongs to the class-I pyridine nucleotide-disulfide oxidoreductase family.</text>
</comment>
<dbReference type="PIRSF" id="PIRSF000350">
    <property type="entry name" value="Mercury_reductase_MerA"/>
    <property type="match status" value="1"/>
</dbReference>
<reference evidence="13 14" key="1">
    <citation type="submission" date="2024-05" db="EMBL/GenBank/DDBJ databases">
        <authorList>
            <person name="Jiang F."/>
        </authorList>
    </citation>
    <scope>NUCLEOTIDE SEQUENCE [LARGE SCALE GENOMIC DNA]</scope>
    <source>
        <strain evidence="13 14">LZ166</strain>
    </source>
</reference>
<evidence type="ECO:0000256" key="4">
    <source>
        <dbReference type="ARBA" id="ARBA00022827"/>
    </source>
</evidence>
<keyword evidence="4 10" id="KW-0274">FAD</keyword>
<evidence type="ECO:0000256" key="7">
    <source>
        <dbReference type="ARBA" id="ARBA00023157"/>
    </source>
</evidence>
<evidence type="ECO:0000259" key="11">
    <source>
        <dbReference type="Pfam" id="PF02852"/>
    </source>
</evidence>
<dbReference type="Gene3D" id="3.50.50.60">
    <property type="entry name" value="FAD/NAD(P)-binding domain"/>
    <property type="match status" value="2"/>
</dbReference>
<dbReference type="InterPro" id="IPR004099">
    <property type="entry name" value="Pyr_nucl-diS_OxRdtase_dimer"/>
</dbReference>
<evidence type="ECO:0000256" key="2">
    <source>
        <dbReference type="ARBA" id="ARBA00012608"/>
    </source>
</evidence>
<dbReference type="InterPro" id="IPR012999">
    <property type="entry name" value="Pyr_OxRdtase_I_AS"/>
</dbReference>
<dbReference type="InterPro" id="IPR050151">
    <property type="entry name" value="Class-I_Pyr_Nuc-Dis_Oxidored"/>
</dbReference>
<evidence type="ECO:0000256" key="8">
    <source>
        <dbReference type="ARBA" id="ARBA00023284"/>
    </source>
</evidence>
<evidence type="ECO:0000256" key="3">
    <source>
        <dbReference type="ARBA" id="ARBA00022630"/>
    </source>
</evidence>